<gene>
    <name evidence="2" type="ORF">SDC9_71037</name>
</gene>
<keyword evidence="1" id="KW-0472">Membrane</keyword>
<feature type="transmembrane region" description="Helical" evidence="1">
    <location>
        <begin position="20"/>
        <end position="39"/>
    </location>
</feature>
<feature type="transmembrane region" description="Helical" evidence="1">
    <location>
        <begin position="51"/>
        <end position="70"/>
    </location>
</feature>
<sequence>MDERPIGWSFWSKLNPNLTFRLLLIIIFLILIAVGNAFSVYESLLKQDSAAALYSFLSILLYVVPAYGLFKLKDWARRFELVFSFILVVLGIIMLLFDSLISGLFIITTHGLIAMYLLSSECKQVMGIKN</sequence>
<feature type="transmembrane region" description="Helical" evidence="1">
    <location>
        <begin position="79"/>
        <end position="97"/>
    </location>
</feature>
<feature type="transmembrane region" description="Helical" evidence="1">
    <location>
        <begin position="103"/>
        <end position="119"/>
    </location>
</feature>
<proteinExistence type="predicted"/>
<reference evidence="2" key="1">
    <citation type="submission" date="2019-08" db="EMBL/GenBank/DDBJ databases">
        <authorList>
            <person name="Kucharzyk K."/>
            <person name="Murdoch R.W."/>
            <person name="Higgins S."/>
            <person name="Loffler F."/>
        </authorList>
    </citation>
    <scope>NUCLEOTIDE SEQUENCE</scope>
</reference>
<name>A0A644YEG6_9ZZZZ</name>
<evidence type="ECO:0000256" key="1">
    <source>
        <dbReference type="SAM" id="Phobius"/>
    </source>
</evidence>
<keyword evidence="1" id="KW-1133">Transmembrane helix</keyword>
<comment type="caution">
    <text evidence="2">The sequence shown here is derived from an EMBL/GenBank/DDBJ whole genome shotgun (WGS) entry which is preliminary data.</text>
</comment>
<accession>A0A644YEG6</accession>
<dbReference type="AlphaFoldDB" id="A0A644YEG6"/>
<keyword evidence="1" id="KW-0812">Transmembrane</keyword>
<organism evidence="2">
    <name type="scientific">bioreactor metagenome</name>
    <dbReference type="NCBI Taxonomy" id="1076179"/>
    <lineage>
        <taxon>unclassified sequences</taxon>
        <taxon>metagenomes</taxon>
        <taxon>ecological metagenomes</taxon>
    </lineage>
</organism>
<protein>
    <submittedName>
        <fullName evidence="2">Uncharacterized protein</fullName>
    </submittedName>
</protein>
<dbReference type="EMBL" id="VSSQ01004289">
    <property type="protein sequence ID" value="MPM24554.1"/>
    <property type="molecule type" value="Genomic_DNA"/>
</dbReference>
<evidence type="ECO:0000313" key="2">
    <source>
        <dbReference type="EMBL" id="MPM24554.1"/>
    </source>
</evidence>